<evidence type="ECO:0000313" key="1">
    <source>
        <dbReference type="EMBL" id="KAI3765000.1"/>
    </source>
</evidence>
<organism evidence="1 2">
    <name type="scientific">Cichorium intybus</name>
    <name type="common">Chicory</name>
    <dbReference type="NCBI Taxonomy" id="13427"/>
    <lineage>
        <taxon>Eukaryota</taxon>
        <taxon>Viridiplantae</taxon>
        <taxon>Streptophyta</taxon>
        <taxon>Embryophyta</taxon>
        <taxon>Tracheophyta</taxon>
        <taxon>Spermatophyta</taxon>
        <taxon>Magnoliopsida</taxon>
        <taxon>eudicotyledons</taxon>
        <taxon>Gunneridae</taxon>
        <taxon>Pentapetalae</taxon>
        <taxon>asterids</taxon>
        <taxon>campanulids</taxon>
        <taxon>Asterales</taxon>
        <taxon>Asteraceae</taxon>
        <taxon>Cichorioideae</taxon>
        <taxon>Cichorieae</taxon>
        <taxon>Cichoriinae</taxon>
        <taxon>Cichorium</taxon>
    </lineage>
</organism>
<protein>
    <submittedName>
        <fullName evidence="1">Uncharacterized protein</fullName>
    </submittedName>
</protein>
<name>A0ACB9F1P1_CICIN</name>
<keyword evidence="2" id="KW-1185">Reference proteome</keyword>
<comment type="caution">
    <text evidence="1">The sequence shown here is derived from an EMBL/GenBank/DDBJ whole genome shotgun (WGS) entry which is preliminary data.</text>
</comment>
<sequence length="497" mass="55441">MGERWTKALESGTDSYLVVQSLPTFDDMRFKTPLNKVKAADPDFLDPSSGWAVDRGEWMSREGIIVFQLIWNITEQLRVPVPVPDAAPSSVAKTKADWDPSSQTTVFVPHPPSNQISSKANAKCSMSLDSRFEGKEGSYHFEACELVIPLLDKMGIPLDFLRFVNQFPSIPAVVPIATVLRPLVGVLSAALAVEFFLTPSATSRVAVSFSDLNLRQAKDRGLIKVKISPYGGSCYPYSSMAVLLAIESSLAPAFQQSKLTRFSSNCIRNSGEKSYPQAFAYRMVEGVRDSAWEFSLGLLISSSPTHKNQNRHSKPELDYISIERKLSMVTLRREQMGSSPSSSIPLDETAAVAPFYPATSGSVSGFPPGPSGEESMFPLLEAEATEESQGPPGPSEEERIIHDLKKDHSLERTYRHFIIKKEKIIALIKDILREHQRQIEPEDIRAGVEKFFLFADALENVTYRNNKTQKILKHLISHRSNSSYYKKIYAEIINSSW</sequence>
<dbReference type="EMBL" id="CM042011">
    <property type="protein sequence ID" value="KAI3765000.1"/>
    <property type="molecule type" value="Genomic_DNA"/>
</dbReference>
<reference evidence="2" key="1">
    <citation type="journal article" date="2022" name="Mol. Ecol. Resour.">
        <title>The genomes of chicory, endive, great burdock and yacon provide insights into Asteraceae palaeo-polyploidization history and plant inulin production.</title>
        <authorList>
            <person name="Fan W."/>
            <person name="Wang S."/>
            <person name="Wang H."/>
            <person name="Wang A."/>
            <person name="Jiang F."/>
            <person name="Liu H."/>
            <person name="Zhao H."/>
            <person name="Xu D."/>
            <person name="Zhang Y."/>
        </authorList>
    </citation>
    <scope>NUCLEOTIDE SEQUENCE [LARGE SCALE GENOMIC DNA]</scope>
    <source>
        <strain evidence="2">cv. Punajuju</strain>
    </source>
</reference>
<proteinExistence type="predicted"/>
<reference evidence="1 2" key="2">
    <citation type="journal article" date="2022" name="Mol. Ecol. Resour.">
        <title>The genomes of chicory, endive, great burdock and yacon provide insights into Asteraceae paleo-polyploidization history and plant inulin production.</title>
        <authorList>
            <person name="Fan W."/>
            <person name="Wang S."/>
            <person name="Wang H."/>
            <person name="Wang A."/>
            <person name="Jiang F."/>
            <person name="Liu H."/>
            <person name="Zhao H."/>
            <person name="Xu D."/>
            <person name="Zhang Y."/>
        </authorList>
    </citation>
    <scope>NUCLEOTIDE SEQUENCE [LARGE SCALE GENOMIC DNA]</scope>
    <source>
        <strain evidence="2">cv. Punajuju</strain>
        <tissue evidence="1">Leaves</tissue>
    </source>
</reference>
<dbReference type="Proteomes" id="UP001055811">
    <property type="component" value="Linkage Group LG03"/>
</dbReference>
<gene>
    <name evidence="1" type="ORF">L2E82_15020</name>
</gene>
<evidence type="ECO:0000313" key="2">
    <source>
        <dbReference type="Proteomes" id="UP001055811"/>
    </source>
</evidence>
<accession>A0ACB9F1P1</accession>